<evidence type="ECO:0000256" key="4">
    <source>
        <dbReference type="ARBA" id="ARBA00022771"/>
    </source>
</evidence>
<dbReference type="STRING" id="933084.A0A067QIQ7"/>
<dbReference type="PANTHER" id="PTHR24394">
    <property type="entry name" value="ZINC FINGER PROTEIN"/>
    <property type="match status" value="1"/>
</dbReference>
<gene>
    <name evidence="9" type="ORF">JAAARDRAFT_122273</name>
</gene>
<keyword evidence="2" id="KW-0479">Metal-binding</keyword>
<dbReference type="AlphaFoldDB" id="A0A067QIQ7"/>
<dbReference type="Proteomes" id="UP000027265">
    <property type="component" value="Unassembled WGS sequence"/>
</dbReference>
<accession>A0A067QIQ7</accession>
<name>A0A067QIQ7_9AGAM</name>
<dbReference type="Gene3D" id="3.30.160.60">
    <property type="entry name" value="Classic Zinc Finger"/>
    <property type="match status" value="2"/>
</dbReference>
<evidence type="ECO:0000313" key="10">
    <source>
        <dbReference type="Proteomes" id="UP000027265"/>
    </source>
</evidence>
<evidence type="ECO:0000256" key="7">
    <source>
        <dbReference type="PROSITE-ProRule" id="PRU00042"/>
    </source>
</evidence>
<dbReference type="InterPro" id="IPR036236">
    <property type="entry name" value="Znf_C2H2_sf"/>
</dbReference>
<dbReference type="FunFam" id="3.30.160.60:FF:001498">
    <property type="entry name" value="Zinc finger protein 404"/>
    <property type="match status" value="1"/>
</dbReference>
<dbReference type="SUPFAM" id="SSF57667">
    <property type="entry name" value="beta-beta-alpha zinc fingers"/>
    <property type="match status" value="1"/>
</dbReference>
<proteinExistence type="predicted"/>
<dbReference type="EMBL" id="KL197711">
    <property type="protein sequence ID" value="KDQ62476.1"/>
    <property type="molecule type" value="Genomic_DNA"/>
</dbReference>
<dbReference type="PANTHER" id="PTHR24394:SF44">
    <property type="entry name" value="ZINC FINGER PROTEIN 271-LIKE"/>
    <property type="match status" value="1"/>
</dbReference>
<evidence type="ECO:0000259" key="8">
    <source>
        <dbReference type="PROSITE" id="PS50157"/>
    </source>
</evidence>
<dbReference type="Pfam" id="PF00096">
    <property type="entry name" value="zf-C2H2"/>
    <property type="match status" value="2"/>
</dbReference>
<dbReference type="GO" id="GO:0045893">
    <property type="term" value="P:positive regulation of DNA-templated transcription"/>
    <property type="evidence" value="ECO:0007669"/>
    <property type="project" value="UniProtKB-ARBA"/>
</dbReference>
<evidence type="ECO:0000256" key="3">
    <source>
        <dbReference type="ARBA" id="ARBA00022737"/>
    </source>
</evidence>
<dbReference type="GO" id="GO:0005634">
    <property type="term" value="C:nucleus"/>
    <property type="evidence" value="ECO:0007669"/>
    <property type="project" value="UniProtKB-SubCell"/>
</dbReference>
<reference evidence="10" key="1">
    <citation type="journal article" date="2014" name="Proc. Natl. Acad. Sci. U.S.A.">
        <title>Extensive sampling of basidiomycete genomes demonstrates inadequacy of the white-rot/brown-rot paradigm for wood decay fungi.</title>
        <authorList>
            <person name="Riley R."/>
            <person name="Salamov A.A."/>
            <person name="Brown D.W."/>
            <person name="Nagy L.G."/>
            <person name="Floudas D."/>
            <person name="Held B.W."/>
            <person name="Levasseur A."/>
            <person name="Lombard V."/>
            <person name="Morin E."/>
            <person name="Otillar R."/>
            <person name="Lindquist E.A."/>
            <person name="Sun H."/>
            <person name="LaButti K.M."/>
            <person name="Schmutz J."/>
            <person name="Jabbour D."/>
            <person name="Luo H."/>
            <person name="Baker S.E."/>
            <person name="Pisabarro A.G."/>
            <person name="Walton J.D."/>
            <person name="Blanchette R.A."/>
            <person name="Henrissat B."/>
            <person name="Martin F."/>
            <person name="Cullen D."/>
            <person name="Hibbett D.S."/>
            <person name="Grigoriev I.V."/>
        </authorList>
    </citation>
    <scope>NUCLEOTIDE SEQUENCE [LARGE SCALE GENOMIC DNA]</scope>
    <source>
        <strain evidence="10">MUCL 33604</strain>
    </source>
</reference>
<dbReference type="InterPro" id="IPR013087">
    <property type="entry name" value="Znf_C2H2_type"/>
</dbReference>
<organism evidence="9 10">
    <name type="scientific">Jaapia argillacea MUCL 33604</name>
    <dbReference type="NCBI Taxonomy" id="933084"/>
    <lineage>
        <taxon>Eukaryota</taxon>
        <taxon>Fungi</taxon>
        <taxon>Dikarya</taxon>
        <taxon>Basidiomycota</taxon>
        <taxon>Agaricomycotina</taxon>
        <taxon>Agaricomycetes</taxon>
        <taxon>Agaricomycetidae</taxon>
        <taxon>Jaapiales</taxon>
        <taxon>Jaapiaceae</taxon>
        <taxon>Jaapia</taxon>
    </lineage>
</organism>
<dbReference type="OrthoDB" id="654211at2759"/>
<dbReference type="InParanoid" id="A0A067QIQ7"/>
<dbReference type="GO" id="GO:0005694">
    <property type="term" value="C:chromosome"/>
    <property type="evidence" value="ECO:0007669"/>
    <property type="project" value="UniProtKB-ARBA"/>
</dbReference>
<keyword evidence="10" id="KW-1185">Reference proteome</keyword>
<evidence type="ECO:0000256" key="2">
    <source>
        <dbReference type="ARBA" id="ARBA00022723"/>
    </source>
</evidence>
<keyword evidence="4 7" id="KW-0863">Zinc-finger</keyword>
<feature type="domain" description="C2H2-type" evidence="8">
    <location>
        <begin position="28"/>
        <end position="55"/>
    </location>
</feature>
<dbReference type="FunFam" id="3.30.160.60:FF:001732">
    <property type="entry name" value="Zgc:162936"/>
    <property type="match status" value="1"/>
</dbReference>
<feature type="non-terminal residue" evidence="9">
    <location>
        <position position="1"/>
    </location>
</feature>
<evidence type="ECO:0000256" key="5">
    <source>
        <dbReference type="ARBA" id="ARBA00022833"/>
    </source>
</evidence>
<dbReference type="GO" id="GO:0043565">
    <property type="term" value="F:sequence-specific DNA binding"/>
    <property type="evidence" value="ECO:0007669"/>
    <property type="project" value="UniProtKB-ARBA"/>
</dbReference>
<dbReference type="GO" id="GO:0000981">
    <property type="term" value="F:DNA-binding transcription factor activity, RNA polymerase II-specific"/>
    <property type="evidence" value="ECO:0007669"/>
    <property type="project" value="TreeGrafter"/>
</dbReference>
<dbReference type="GO" id="GO:0008270">
    <property type="term" value="F:zinc ion binding"/>
    <property type="evidence" value="ECO:0007669"/>
    <property type="project" value="UniProtKB-KW"/>
</dbReference>
<evidence type="ECO:0000256" key="1">
    <source>
        <dbReference type="ARBA" id="ARBA00004123"/>
    </source>
</evidence>
<keyword evidence="3" id="KW-0677">Repeat</keyword>
<evidence type="ECO:0000313" key="9">
    <source>
        <dbReference type="EMBL" id="KDQ62476.1"/>
    </source>
</evidence>
<keyword evidence="6" id="KW-0539">Nucleus</keyword>
<protein>
    <recommendedName>
        <fullName evidence="8">C2H2-type domain-containing protein</fullName>
    </recommendedName>
</protein>
<dbReference type="SMART" id="SM00355">
    <property type="entry name" value="ZnF_C2H2"/>
    <property type="match status" value="2"/>
</dbReference>
<keyword evidence="5" id="KW-0862">Zinc</keyword>
<feature type="domain" description="C2H2-type" evidence="8">
    <location>
        <begin position="1"/>
        <end position="27"/>
    </location>
</feature>
<dbReference type="PROSITE" id="PS00028">
    <property type="entry name" value="ZINC_FINGER_C2H2_1"/>
    <property type="match status" value="2"/>
</dbReference>
<dbReference type="PROSITE" id="PS50157">
    <property type="entry name" value="ZINC_FINGER_C2H2_2"/>
    <property type="match status" value="2"/>
</dbReference>
<evidence type="ECO:0000256" key="6">
    <source>
        <dbReference type="ARBA" id="ARBA00023242"/>
    </source>
</evidence>
<dbReference type="HOGENOM" id="CLU_002678_42_25_1"/>
<comment type="subcellular location">
    <subcellularLocation>
        <location evidence="1">Nucleus</location>
    </subcellularLocation>
</comment>
<sequence length="55" mass="6202">ACQICQATFARKSNLKDHQIIHTGEKPFSCMFCNQSFARKSDLNRHSKALHPNAA</sequence>